<protein>
    <submittedName>
        <fullName evidence="2">Uncharacterized protein</fullName>
    </submittedName>
</protein>
<sequence length="557" mass="64262">MSRKNIPEEESKSNNSFPETQGNPLVLQNSMVKPQDDSQAVKSKENIFKLLVLNEEIQQLPGLSIKISDDKKRVYIVLWLFYTLLLDDQKSSISIEAFRSGVLYKLIKVLNCPLATADASILELETYLEQHCRSGEPSVAGAIKLLRKQINELNYSAAQSLRYIKIEDANEYVLHATTPSSISTKEIIECIYPSSVWRQLSRTDDFTRLRLSSLLIYFAKAIGKETISRSIVNPESNQETNSTDPRFFHQKSKKQKPYEPILNLLCTMLESLPPTVEHNYGLDRNYICELIMHAAFKNDDPRSMLDNWTQLAKRGEEFVEHFQAVRTAWSRISNHSRSYIDQLPDIEIQTTKDKTIKGKRQRFRYVLRKMASPHVASLGLFVPSCQYLGPAVGNRLTLTAMQSRDAGFYVITEQRISTEEKREDAYPPRIVANTVAFNAKIKSKRYLVFNKWTKLHRQISDETMEEVIQNFQKELLQRHPQYPQYKGILYGTETHPNPSPTIFSADRLLQGSNIMELEAIDRHIHIWRRTFDSAKVRLFCTKNVHDKQNKQTTCTCS</sequence>
<dbReference type="EMBL" id="CP000733">
    <property type="protein sequence ID" value="ABS78084.1"/>
    <property type="molecule type" value="Genomic_DNA"/>
</dbReference>
<feature type="region of interest" description="Disordered" evidence="1">
    <location>
        <begin position="1"/>
        <end position="24"/>
    </location>
</feature>
<dbReference type="RefSeq" id="WP_011996597.1">
    <property type="nucleotide sequence ID" value="NC_009727.1"/>
</dbReference>
<evidence type="ECO:0000313" key="3">
    <source>
        <dbReference type="Proteomes" id="UP000008555"/>
    </source>
</evidence>
<evidence type="ECO:0000256" key="1">
    <source>
        <dbReference type="SAM" id="MobiDB-lite"/>
    </source>
</evidence>
<dbReference type="KEGG" id="cbd:CBUD_0489"/>
<gene>
    <name evidence="2" type="ordered locus">CBUD_0489</name>
</gene>
<dbReference type="AlphaFoldDB" id="A9KFA8"/>
<accession>A9KFA8</accession>
<reference evidence="2 3" key="1">
    <citation type="journal article" date="2009" name="Infect. Immun.">
        <title>Comparative genomics reveal extensive transposon-mediated genomic plasticity and diversity among potential effector proteins within the genus Coxiella.</title>
        <authorList>
            <person name="Beare P.A."/>
            <person name="Unsworth N."/>
            <person name="Andoh M."/>
            <person name="Voth D.E."/>
            <person name="Omsland A."/>
            <person name="Gilk S.D."/>
            <person name="Williams K.P."/>
            <person name="Sobral B.W."/>
            <person name="Kupko J.J.III."/>
            <person name="Porcella S.F."/>
            <person name="Samuel J.E."/>
            <person name="Heinzen R.A."/>
        </authorList>
    </citation>
    <scope>NUCLEOTIDE SEQUENCE [LARGE SCALE GENOMIC DNA]</scope>
    <source>
        <strain evidence="2 3">Dugway 5J108-111</strain>
    </source>
</reference>
<feature type="compositionally biased region" description="Basic and acidic residues" evidence="1">
    <location>
        <begin position="1"/>
        <end position="12"/>
    </location>
</feature>
<feature type="compositionally biased region" description="Polar residues" evidence="1">
    <location>
        <begin position="13"/>
        <end position="24"/>
    </location>
</feature>
<evidence type="ECO:0000313" key="2">
    <source>
        <dbReference type="EMBL" id="ABS78084.1"/>
    </source>
</evidence>
<dbReference type="Proteomes" id="UP000008555">
    <property type="component" value="Chromosome"/>
</dbReference>
<dbReference type="HOGENOM" id="CLU_035895_0_0_6"/>
<name>A9KFA8_COXBN</name>
<organism evidence="2 3">
    <name type="scientific">Coxiella burnetii (strain Dugway 5J108-111)</name>
    <dbReference type="NCBI Taxonomy" id="434922"/>
    <lineage>
        <taxon>Bacteria</taxon>
        <taxon>Pseudomonadati</taxon>
        <taxon>Pseudomonadota</taxon>
        <taxon>Gammaproteobacteria</taxon>
        <taxon>Legionellales</taxon>
        <taxon>Coxiellaceae</taxon>
        <taxon>Coxiella</taxon>
    </lineage>
</organism>
<proteinExistence type="predicted"/>